<dbReference type="eggNOG" id="COG1413">
    <property type="taxonomic scope" value="Bacteria"/>
</dbReference>
<feature type="compositionally biased region" description="Low complexity" evidence="1">
    <location>
        <begin position="149"/>
        <end position="161"/>
    </location>
</feature>
<evidence type="ECO:0000256" key="2">
    <source>
        <dbReference type="SAM" id="SignalP"/>
    </source>
</evidence>
<feature type="region of interest" description="Disordered" evidence="1">
    <location>
        <begin position="149"/>
        <end position="181"/>
    </location>
</feature>
<dbReference type="EMBL" id="CP003620">
    <property type="protein sequence ID" value="AFZ12803.1"/>
    <property type="molecule type" value="Genomic_DNA"/>
</dbReference>
<dbReference type="RefSeq" id="WP_015202920.1">
    <property type="nucleotide sequence ID" value="NC_019753.1"/>
</dbReference>
<feature type="compositionally biased region" description="Low complexity" evidence="1">
    <location>
        <begin position="311"/>
        <end position="326"/>
    </location>
</feature>
<keyword evidence="4" id="KW-1185">Reference proteome</keyword>
<evidence type="ECO:0000313" key="3">
    <source>
        <dbReference type="EMBL" id="AFZ12803.1"/>
    </source>
</evidence>
<accession>K9VXG4</accession>
<feature type="signal peptide" evidence="2">
    <location>
        <begin position="1"/>
        <end position="21"/>
    </location>
</feature>
<proteinExistence type="predicted"/>
<dbReference type="KEGG" id="cep:Cri9333_1921"/>
<reference evidence="3 4" key="1">
    <citation type="submission" date="2012-06" db="EMBL/GenBank/DDBJ databases">
        <title>Finished chromosome of genome of Crinalium epipsammum PCC 9333.</title>
        <authorList>
            <consortium name="US DOE Joint Genome Institute"/>
            <person name="Gugger M."/>
            <person name="Coursin T."/>
            <person name="Rippka R."/>
            <person name="Tandeau De Marsac N."/>
            <person name="Huntemann M."/>
            <person name="Wei C.-L."/>
            <person name="Han J."/>
            <person name="Detter J.C."/>
            <person name="Han C."/>
            <person name="Tapia R."/>
            <person name="Davenport K."/>
            <person name="Daligault H."/>
            <person name="Erkkila T."/>
            <person name="Gu W."/>
            <person name="Munk A.C.C."/>
            <person name="Teshima H."/>
            <person name="Xu Y."/>
            <person name="Chain P."/>
            <person name="Chen A."/>
            <person name="Krypides N."/>
            <person name="Mavromatis K."/>
            <person name="Markowitz V."/>
            <person name="Szeto E."/>
            <person name="Ivanova N."/>
            <person name="Mikhailova N."/>
            <person name="Ovchinnikova G."/>
            <person name="Pagani I."/>
            <person name="Pati A."/>
            <person name="Goodwin L."/>
            <person name="Peters L."/>
            <person name="Pitluck S."/>
            <person name="Woyke T."/>
            <person name="Kerfeld C."/>
        </authorList>
    </citation>
    <scope>NUCLEOTIDE SEQUENCE [LARGE SCALE GENOMIC DNA]</scope>
    <source>
        <strain evidence="3 4">PCC 9333</strain>
    </source>
</reference>
<dbReference type="OrthoDB" id="423026at2"/>
<name>K9VXG4_9CYAN</name>
<dbReference type="Proteomes" id="UP000010472">
    <property type="component" value="Chromosome"/>
</dbReference>
<gene>
    <name evidence="3" type="ORF">Cri9333_1921</name>
</gene>
<organism evidence="3 4">
    <name type="scientific">Crinalium epipsammum PCC 9333</name>
    <dbReference type="NCBI Taxonomy" id="1173022"/>
    <lineage>
        <taxon>Bacteria</taxon>
        <taxon>Bacillati</taxon>
        <taxon>Cyanobacteriota</taxon>
        <taxon>Cyanophyceae</taxon>
        <taxon>Gomontiellales</taxon>
        <taxon>Gomontiellaceae</taxon>
        <taxon>Crinalium</taxon>
    </lineage>
</organism>
<evidence type="ECO:0008006" key="5">
    <source>
        <dbReference type="Google" id="ProtNLM"/>
    </source>
</evidence>
<dbReference type="AlphaFoldDB" id="K9VXG4"/>
<dbReference type="PATRIC" id="fig|1173022.3.peg.2072"/>
<feature type="region of interest" description="Disordered" evidence="1">
    <location>
        <begin position="308"/>
        <end position="332"/>
    </location>
</feature>
<keyword evidence="2" id="KW-0732">Signal</keyword>
<sequence length="332" mass="36649">MRLMLGILIASIGLSALPVKAQVADTQVGALVEALRQAAPKTGKVDDGLYSDWQIKPGNIPRWSKRCIGREMTIPEFESNTATARQVLVCVMRNIMQEEYKASGNNESLAVRRAASWWMTGNPNFYNSGTTNTYTQKVLDFYQKQRSGVTASSSSSTSTNTKPVTQARPPQPPAPRVAASSVQVADTQVSALVEALRMAAPKTGKENDGLYGEWQVMSDNIPRWSQQCTGRALTPSQFANSPVTARYILVCVMRDVLRDEYRNSDKNESLAVQRAAAWWMTGDPTRYSSNETAPYTQKVLAFYQDLRSEKPAQPAQATQPAQPAQPKFLPHI</sequence>
<protein>
    <recommendedName>
        <fullName evidence="5">Transglycosylase SLT domain-containing protein</fullName>
    </recommendedName>
</protein>
<evidence type="ECO:0000256" key="1">
    <source>
        <dbReference type="SAM" id="MobiDB-lite"/>
    </source>
</evidence>
<dbReference type="HOGENOM" id="CLU_813063_0_0_3"/>
<feature type="chain" id="PRO_5003937039" description="Transglycosylase SLT domain-containing protein" evidence="2">
    <location>
        <begin position="22"/>
        <end position="332"/>
    </location>
</feature>
<evidence type="ECO:0000313" key="4">
    <source>
        <dbReference type="Proteomes" id="UP000010472"/>
    </source>
</evidence>